<evidence type="ECO:0000256" key="5">
    <source>
        <dbReference type="SAM" id="Coils"/>
    </source>
</evidence>
<dbReference type="GO" id="GO:0005669">
    <property type="term" value="C:transcription factor TFIID complex"/>
    <property type="evidence" value="ECO:0007669"/>
    <property type="project" value="InterPro"/>
</dbReference>
<dbReference type="GO" id="GO:0016251">
    <property type="term" value="F:RNA polymerase II general transcription initiation factor activity"/>
    <property type="evidence" value="ECO:0007669"/>
    <property type="project" value="InterPro"/>
</dbReference>
<comment type="subcellular location">
    <subcellularLocation>
        <location evidence="1">Nucleus</location>
    </subcellularLocation>
</comment>
<dbReference type="InterPro" id="IPR001487">
    <property type="entry name" value="Bromodomain"/>
</dbReference>
<evidence type="ECO:0000256" key="6">
    <source>
        <dbReference type="SAM" id="MobiDB-lite"/>
    </source>
</evidence>
<reference evidence="8" key="2">
    <citation type="submission" date="2022-01" db="EMBL/GenBank/DDBJ databases">
        <authorList>
            <person name="Hirooka S."/>
            <person name="Miyagishima S.Y."/>
        </authorList>
    </citation>
    <scope>NUCLEOTIDE SEQUENCE</scope>
    <source>
        <strain evidence="8">NBRC 102759</strain>
    </source>
</reference>
<dbReference type="CDD" id="cd04369">
    <property type="entry name" value="Bromodomain"/>
    <property type="match status" value="1"/>
</dbReference>
<evidence type="ECO:0000313" key="8">
    <source>
        <dbReference type="EMBL" id="GJQ09277.1"/>
    </source>
</evidence>
<reference evidence="8" key="1">
    <citation type="journal article" date="2022" name="Proc. Natl. Acad. Sci. U.S.A.">
        <title>Life cycle and functional genomics of the unicellular red alga Galdieria for elucidating algal and plant evolution and industrial use.</title>
        <authorList>
            <person name="Hirooka S."/>
            <person name="Itabashi T."/>
            <person name="Ichinose T.M."/>
            <person name="Onuma R."/>
            <person name="Fujiwara T."/>
            <person name="Yamashita S."/>
            <person name="Jong L.W."/>
            <person name="Tomita R."/>
            <person name="Iwane A.H."/>
            <person name="Miyagishima S.Y."/>
        </authorList>
    </citation>
    <scope>NUCLEOTIDE SEQUENCE</scope>
    <source>
        <strain evidence="8">NBRC 102759</strain>
    </source>
</reference>
<feature type="domain" description="Bromo" evidence="7">
    <location>
        <begin position="1216"/>
        <end position="1286"/>
    </location>
</feature>
<evidence type="ECO:0000313" key="9">
    <source>
        <dbReference type="Proteomes" id="UP001061958"/>
    </source>
</evidence>
<keyword evidence="5" id="KW-0175">Coiled coil</keyword>
<evidence type="ECO:0000259" key="7">
    <source>
        <dbReference type="PROSITE" id="PS50014"/>
    </source>
</evidence>
<gene>
    <name evidence="8" type="ORF">GpartN1_g1068.t1</name>
</gene>
<dbReference type="GO" id="GO:0051123">
    <property type="term" value="P:RNA polymerase II preinitiation complex assembly"/>
    <property type="evidence" value="ECO:0007669"/>
    <property type="project" value="TreeGrafter"/>
</dbReference>
<keyword evidence="9" id="KW-1185">Reference proteome</keyword>
<feature type="compositionally biased region" description="Polar residues" evidence="6">
    <location>
        <begin position="136"/>
        <end position="148"/>
    </location>
</feature>
<dbReference type="GO" id="GO:0004402">
    <property type="term" value="F:histone acetyltransferase activity"/>
    <property type="evidence" value="ECO:0007669"/>
    <property type="project" value="InterPro"/>
</dbReference>
<dbReference type="InterPro" id="IPR036427">
    <property type="entry name" value="Bromodomain-like_sf"/>
</dbReference>
<keyword evidence="3" id="KW-0539">Nucleus</keyword>
<feature type="region of interest" description="Disordered" evidence="6">
    <location>
        <begin position="1064"/>
        <end position="1129"/>
    </location>
</feature>
<keyword evidence="2 4" id="KW-0103">Bromodomain</keyword>
<proteinExistence type="predicted"/>
<dbReference type="PANTHER" id="PTHR13900">
    <property type="entry name" value="TRANSCRIPTION INITIATION FACTOR TFIID"/>
    <property type="match status" value="1"/>
</dbReference>
<feature type="coiled-coil region" evidence="5">
    <location>
        <begin position="1288"/>
        <end position="1348"/>
    </location>
</feature>
<feature type="region of interest" description="Disordered" evidence="6">
    <location>
        <begin position="127"/>
        <end position="149"/>
    </location>
</feature>
<feature type="compositionally biased region" description="Basic and acidic residues" evidence="6">
    <location>
        <begin position="1388"/>
        <end position="1406"/>
    </location>
</feature>
<name>A0A9C7UNF3_9RHOD</name>
<sequence length="1414" mass="163782">MSINDKQFQNSSTDWTQSLNSFVFGFADEDAAKLLNEEGADLSQLSFLNLGELEPEIAALFKQEPVETNESQKEDFYNTDNNEMTSAAQIGEEDVREDELEESLSIKYNEQPHILGRKDVSLAGDEYDFESEEESGQVSRQQSVNSPGVQIDKEVAQVEGKAKHQQQKKESSRKQVVANELDTFNETENIYGKGWIRFSEVFDIPQVKQRKRRKRREHHFGRKDLQHTGKHGRIQSYSAGTVQNMDIVSKIVEDDLESHHSFLNWNNLWCSKTIYKTQEAQIEPFPDDLLLENSVLAVDLRNWEDEIDWDSSTLTEEGKDNEEEDVEWEIADEDSQCNKGWIQDDSNSMNIDSKDKTTRDSIELIKETKDKRDEMTTTTTTPLVTNPFLDSSIWLEDSLLRVCDAVECNNENISLSHLIVNLNDSSIIYESWESTKAKKRYETASLNSLWRDDIVSFNVSKDEFYDSSDKLIRHFVSHGIGKLEHASFWKQGVFLPRLPTDEMIEHFHRPKLQIPSNLWNTPLSLFYPCVAQEANSNHSFNSFEEFSNCELSQNVILVEYGLEHTPVLLPLPGMSSRLVKYTRLKTNDTKTKEEGHFSTNFFHNVYLAPDEPPPLCSGDIRPGQSVTILESSLFLAPAEILTPRKTDFLLTMKRVDNNSYSCFLRKIDHVIAVGQTEPRMSVMAPNTDRFRKFVRDRVLLYVVLECLRIRDKGLPLELSRTQVEEEFFRNSFPRSAVERTIKELAYLEKGVFKVVEPKEGFQVLRDMLLKSVTPEILASYESMEYGWSIIQQVGIHMFTHPTAHGDLINAGEKAGTSDGKEVADYIRRNLYRTPWYRAEEMIKLQKKQLREINRCLSRASIGNDLMNEKNLDSRIGAMTYPQLRSALIFHFHIPGRKIPTNIDHAREMVRRLARRRAAHGFKEKHKAIVEYHRAIIDGFKRFESTRKRAGLVCLEDQILALRDGRLDRVNSFMERFRRSIRSVRKGAIASTIHSDMKQGSHSGDDEKKALEDLSKERFLGPKRLPHLPEQVALVRKRKDPVTGEIHKIREIITDPERIQRLLIKRKQKSRSNNNNNNDDVGENNHRGNLKLNVSLTKLARGTKTSKSERRQRNAGQSKAMRANSGSTQRIIVKCGDHNVVKQVSTRSFRGPSKRPPRKTPVQHLNDLFLHIEQRMESARGYNESIFDHNPRIRIFLVNDETPEDRKLVSLNLARPEDNSIGLDLVNPLDRTKHKDYFKVVDKEMNLSIIRQKCIDRKYRDVKEFMADMELMLHNAEAFHSDKPSYWIIQHVELLKQVAEQEVHKYRNELSQIYDRIQNGRKAEKRRRQRKAELAHRKAAEEAKFLQNNIQANSCCDDPVSYSAECRELDHKTGELNDNESVHMSSNHIYEDRGNQQEKGWEDRERQEDFVLDTL</sequence>
<comment type="caution">
    <text evidence="8">The sequence shown here is derived from an EMBL/GenBank/DDBJ whole genome shotgun (WGS) entry which is preliminary data.</text>
</comment>
<dbReference type="PROSITE" id="PS50014">
    <property type="entry name" value="BROMODOMAIN_2"/>
    <property type="match status" value="1"/>
</dbReference>
<dbReference type="EMBL" id="BQMJ01000007">
    <property type="protein sequence ID" value="GJQ09277.1"/>
    <property type="molecule type" value="Genomic_DNA"/>
</dbReference>
<dbReference type="Proteomes" id="UP001061958">
    <property type="component" value="Unassembled WGS sequence"/>
</dbReference>
<accession>A0A9C7UNF3</accession>
<dbReference type="PANTHER" id="PTHR13900:SF0">
    <property type="entry name" value="TRANSCRIPTION INITIATION FACTOR TFIID SUBUNIT 1"/>
    <property type="match status" value="1"/>
</dbReference>
<dbReference type="Pfam" id="PF12157">
    <property type="entry name" value="DUF3591"/>
    <property type="match status" value="1"/>
</dbReference>
<evidence type="ECO:0000256" key="2">
    <source>
        <dbReference type="ARBA" id="ARBA00023117"/>
    </source>
</evidence>
<evidence type="ECO:0000256" key="4">
    <source>
        <dbReference type="PROSITE-ProRule" id="PRU00035"/>
    </source>
</evidence>
<dbReference type="InterPro" id="IPR022591">
    <property type="entry name" value="TAF1_HAT_dom"/>
</dbReference>
<dbReference type="GO" id="GO:0017025">
    <property type="term" value="F:TBP-class protein binding"/>
    <property type="evidence" value="ECO:0007669"/>
    <property type="project" value="InterPro"/>
</dbReference>
<evidence type="ECO:0000256" key="1">
    <source>
        <dbReference type="ARBA" id="ARBA00004123"/>
    </source>
</evidence>
<feature type="region of interest" description="Disordered" evidence="6">
    <location>
        <begin position="1376"/>
        <end position="1406"/>
    </location>
</feature>
<organism evidence="8 9">
    <name type="scientific">Galdieria partita</name>
    <dbReference type="NCBI Taxonomy" id="83374"/>
    <lineage>
        <taxon>Eukaryota</taxon>
        <taxon>Rhodophyta</taxon>
        <taxon>Bangiophyceae</taxon>
        <taxon>Galdieriales</taxon>
        <taxon>Galdieriaceae</taxon>
        <taxon>Galdieria</taxon>
    </lineage>
</organism>
<dbReference type="OrthoDB" id="5752at2759"/>
<dbReference type="Pfam" id="PF00439">
    <property type="entry name" value="Bromodomain"/>
    <property type="match status" value="1"/>
</dbReference>
<dbReference type="Gene3D" id="1.20.920.10">
    <property type="entry name" value="Bromodomain-like"/>
    <property type="match status" value="1"/>
</dbReference>
<dbReference type="InterPro" id="IPR040240">
    <property type="entry name" value="TAF1"/>
</dbReference>
<dbReference type="SUPFAM" id="SSF47370">
    <property type="entry name" value="Bromodomain"/>
    <property type="match status" value="1"/>
</dbReference>
<dbReference type="SMART" id="SM00297">
    <property type="entry name" value="BROMO"/>
    <property type="match status" value="1"/>
</dbReference>
<evidence type="ECO:0000256" key="3">
    <source>
        <dbReference type="ARBA" id="ARBA00023242"/>
    </source>
</evidence>
<protein>
    <recommendedName>
        <fullName evidence="7">Bromo domain-containing protein</fullName>
    </recommendedName>
</protein>